<evidence type="ECO:0000313" key="2">
    <source>
        <dbReference type="Proteomes" id="UP001605036"/>
    </source>
</evidence>
<dbReference type="Proteomes" id="UP001605036">
    <property type="component" value="Unassembled WGS sequence"/>
</dbReference>
<name>A0ABD1ZMW6_9MARC</name>
<dbReference type="AlphaFoldDB" id="A0ABD1ZMW6"/>
<organism evidence="1 2">
    <name type="scientific">Riccia fluitans</name>
    <dbReference type="NCBI Taxonomy" id="41844"/>
    <lineage>
        <taxon>Eukaryota</taxon>
        <taxon>Viridiplantae</taxon>
        <taxon>Streptophyta</taxon>
        <taxon>Embryophyta</taxon>
        <taxon>Marchantiophyta</taxon>
        <taxon>Marchantiopsida</taxon>
        <taxon>Marchantiidae</taxon>
        <taxon>Marchantiales</taxon>
        <taxon>Ricciaceae</taxon>
        <taxon>Riccia</taxon>
    </lineage>
</organism>
<dbReference type="EMBL" id="JBHFFA010000001">
    <property type="protein sequence ID" value="KAL2651454.1"/>
    <property type="molecule type" value="Genomic_DNA"/>
</dbReference>
<reference evidence="1 2" key="1">
    <citation type="submission" date="2024-09" db="EMBL/GenBank/DDBJ databases">
        <title>Chromosome-scale assembly of Riccia fluitans.</title>
        <authorList>
            <person name="Paukszto L."/>
            <person name="Sawicki J."/>
            <person name="Karawczyk K."/>
            <person name="Piernik-Szablinska J."/>
            <person name="Szczecinska M."/>
            <person name="Mazdziarz M."/>
        </authorList>
    </citation>
    <scope>NUCLEOTIDE SEQUENCE [LARGE SCALE GENOMIC DNA]</scope>
    <source>
        <strain evidence="1">Rf_01</strain>
        <tissue evidence="1">Aerial parts of the thallus</tissue>
    </source>
</reference>
<comment type="caution">
    <text evidence="1">The sequence shown here is derived from an EMBL/GenBank/DDBJ whole genome shotgun (WGS) entry which is preliminary data.</text>
</comment>
<proteinExistence type="predicted"/>
<evidence type="ECO:0000313" key="1">
    <source>
        <dbReference type="EMBL" id="KAL2651454.1"/>
    </source>
</evidence>
<gene>
    <name evidence="1" type="ORF">R1flu_019582</name>
</gene>
<sequence>MSWPPSLAFDVLFVTRGRSPSDLLVSALDVPLSLGPTYFHEVSVHVLVSPLTDLGPDSLPETPCSSQPAAFYWAISLSLIFSAVAMFASVEFPCHSHAFTGYACPTCLFHTCAGRFYLADVRFIFFLWRPWLRMVGIHHCFVRSSLRQSPVEIHLADCLYARSDGLDASSSFCQRMYCHVCNPCASVRSCLHAPIRSISSIPPRVLRCQPPCFLLDVVPGLDTASSSTATMSATTVFP</sequence>
<accession>A0ABD1ZMW6</accession>
<protein>
    <submittedName>
        <fullName evidence="1">Uncharacterized protein</fullName>
    </submittedName>
</protein>
<keyword evidence="2" id="KW-1185">Reference proteome</keyword>